<evidence type="ECO:0000313" key="2">
    <source>
        <dbReference type="EMBL" id="KAA8592580.1"/>
    </source>
</evidence>
<feature type="region of interest" description="Disordered" evidence="1">
    <location>
        <begin position="1"/>
        <end position="35"/>
    </location>
</feature>
<evidence type="ECO:0000313" key="3">
    <source>
        <dbReference type="Proteomes" id="UP000327493"/>
    </source>
</evidence>
<dbReference type="Proteomes" id="UP000327493">
    <property type="component" value="Chromosome 5"/>
</dbReference>
<proteinExistence type="predicted"/>
<dbReference type="EMBL" id="VOFY01000005">
    <property type="protein sequence ID" value="KAA8592580.1"/>
    <property type="molecule type" value="Genomic_DNA"/>
</dbReference>
<comment type="caution">
    <text evidence="2">The sequence shown here is derived from an EMBL/GenBank/DDBJ whole genome shotgun (WGS) entry which is preliminary data.</text>
</comment>
<sequence length="134" mass="15079">MSVNSASALPTLTGEDVEEEDEEEPSQEEVNWQKQLFGSEVRREWTGDLRPSESSCGEELVAKLFLLLPDEDKLLELTLVLQALVALLLDRIGRVNRKRESTCSLLAVISFCMSTATWRPEVEETKPQNKGKKS</sequence>
<evidence type="ECO:0000256" key="1">
    <source>
        <dbReference type="SAM" id="MobiDB-lite"/>
    </source>
</evidence>
<protein>
    <submittedName>
        <fullName evidence="2">Uncharacterized protein</fullName>
    </submittedName>
</protein>
<organism evidence="2 3">
    <name type="scientific">Etheostoma spectabile</name>
    <name type="common">orangethroat darter</name>
    <dbReference type="NCBI Taxonomy" id="54343"/>
    <lineage>
        <taxon>Eukaryota</taxon>
        <taxon>Metazoa</taxon>
        <taxon>Chordata</taxon>
        <taxon>Craniata</taxon>
        <taxon>Vertebrata</taxon>
        <taxon>Euteleostomi</taxon>
        <taxon>Actinopterygii</taxon>
        <taxon>Neopterygii</taxon>
        <taxon>Teleostei</taxon>
        <taxon>Neoteleostei</taxon>
        <taxon>Acanthomorphata</taxon>
        <taxon>Eupercaria</taxon>
        <taxon>Perciformes</taxon>
        <taxon>Percoidei</taxon>
        <taxon>Percidae</taxon>
        <taxon>Etheostomatinae</taxon>
        <taxon>Etheostoma</taxon>
    </lineage>
</organism>
<reference evidence="2 3" key="1">
    <citation type="submission" date="2019-08" db="EMBL/GenBank/DDBJ databases">
        <title>A chromosome-level genome assembly, high-density linkage maps, and genome scans reveal the genomic architecture of hybrid incompatibilities underlying speciation via character displacement in darters (Percidae: Etheostominae).</title>
        <authorList>
            <person name="Moran R.L."/>
            <person name="Catchen J.M."/>
            <person name="Fuller R.C."/>
        </authorList>
    </citation>
    <scope>NUCLEOTIDE SEQUENCE [LARGE SCALE GENOMIC DNA]</scope>
    <source>
        <strain evidence="2">EspeVRDwgs_2016</strain>
        <tissue evidence="2">Muscle</tissue>
    </source>
</reference>
<gene>
    <name evidence="2" type="ORF">FQN60_018035</name>
</gene>
<keyword evidence="3" id="KW-1185">Reference proteome</keyword>
<accession>A0A5J5DH95</accession>
<dbReference type="AlphaFoldDB" id="A0A5J5DH95"/>
<feature type="compositionally biased region" description="Polar residues" evidence="1">
    <location>
        <begin position="1"/>
        <end position="10"/>
    </location>
</feature>
<feature type="compositionally biased region" description="Acidic residues" evidence="1">
    <location>
        <begin position="15"/>
        <end position="27"/>
    </location>
</feature>
<name>A0A5J5DH95_9PERO</name>